<dbReference type="EMBL" id="JAFNJU010000006">
    <property type="protein sequence ID" value="MBO1265229.1"/>
    <property type="molecule type" value="Genomic_DNA"/>
</dbReference>
<proteinExistence type="predicted"/>
<gene>
    <name evidence="2" type="ORF">J3A84_09335</name>
</gene>
<dbReference type="Gene3D" id="3.30.420.40">
    <property type="match status" value="2"/>
</dbReference>
<dbReference type="Proteomes" id="UP000664218">
    <property type="component" value="Unassembled WGS sequence"/>
</dbReference>
<dbReference type="InterPro" id="IPR002731">
    <property type="entry name" value="ATPase_BadF"/>
</dbReference>
<accession>A0A939KH95</accession>
<dbReference type="InterPro" id="IPR043129">
    <property type="entry name" value="ATPase_NBD"/>
</dbReference>
<dbReference type="AlphaFoldDB" id="A0A939KH95"/>
<evidence type="ECO:0000259" key="1">
    <source>
        <dbReference type="Pfam" id="PF01869"/>
    </source>
</evidence>
<dbReference type="CDD" id="cd24007">
    <property type="entry name" value="ASKHA_NBD_eukNAGK-like"/>
    <property type="match status" value="1"/>
</dbReference>
<protein>
    <submittedName>
        <fullName evidence="2">Acyl-CoA reductase</fullName>
    </submittedName>
</protein>
<feature type="domain" description="ATPase BadF/BadG/BcrA/BcrD type" evidence="1">
    <location>
        <begin position="6"/>
        <end position="294"/>
    </location>
</feature>
<dbReference type="PANTHER" id="PTHR12862">
    <property type="entry name" value="BADF TYPE ATPASE DOMAIN-CONTAINING PROTEIN"/>
    <property type="match status" value="1"/>
</dbReference>
<dbReference type="InterPro" id="IPR039758">
    <property type="entry name" value="NAGK-like"/>
</dbReference>
<dbReference type="RefSeq" id="WP_207599748.1">
    <property type="nucleotide sequence ID" value="NZ_JAFNJU010000006.1"/>
</dbReference>
<dbReference type="PANTHER" id="PTHR12862:SF0">
    <property type="entry name" value="N-ACETYL-D-GLUCOSAMINE KINASE"/>
    <property type="match status" value="1"/>
</dbReference>
<dbReference type="Pfam" id="PF01869">
    <property type="entry name" value="BcrAD_BadFG"/>
    <property type="match status" value="1"/>
</dbReference>
<organism evidence="2 3">
    <name type="scientific">Proteiniclasticum aestuarii</name>
    <dbReference type="NCBI Taxonomy" id="2817862"/>
    <lineage>
        <taxon>Bacteria</taxon>
        <taxon>Bacillati</taxon>
        <taxon>Bacillota</taxon>
        <taxon>Clostridia</taxon>
        <taxon>Eubacteriales</taxon>
        <taxon>Clostridiaceae</taxon>
        <taxon>Proteiniclasticum</taxon>
    </lineage>
</organism>
<comment type="caution">
    <text evidence="2">The sequence shown here is derived from an EMBL/GenBank/DDBJ whole genome shotgun (WGS) entry which is preliminary data.</text>
</comment>
<keyword evidence="3" id="KW-1185">Reference proteome</keyword>
<sequence length="297" mass="33367">MKYICVDAGGTKTRFALYNEDGKVLDQEVLPSCHFMKVGYEGMVEILHEGYSVLKDRNDFSENELILSLGLAGYGREEKIRRSIETALADKFRNQRYVLHNDIEIAMEAAFSGRDGIMLIAGTGSIAFCRHQGKMRRSGGWGYLFGDEGSAYWLGRKLLEVFSKEEDGRLEKSLIYDLLMKHLKLQHGHDLITYVRETLGNRREDIAKLALILYKAASGGDKRALELYDEAAKELASLVIAAGRETTGDVDVAYFGGVFEAKELILDPLRAYLPERFTLNKPEGSPEYGAYLLAKKD</sequence>
<evidence type="ECO:0000313" key="3">
    <source>
        <dbReference type="Proteomes" id="UP000664218"/>
    </source>
</evidence>
<evidence type="ECO:0000313" key="2">
    <source>
        <dbReference type="EMBL" id="MBO1265229.1"/>
    </source>
</evidence>
<dbReference type="SUPFAM" id="SSF53067">
    <property type="entry name" value="Actin-like ATPase domain"/>
    <property type="match status" value="2"/>
</dbReference>
<dbReference type="GO" id="GO:0045127">
    <property type="term" value="F:N-acetylglucosamine kinase activity"/>
    <property type="evidence" value="ECO:0007669"/>
    <property type="project" value="InterPro"/>
</dbReference>
<reference evidence="2" key="1">
    <citation type="submission" date="2021-03" db="EMBL/GenBank/DDBJ databases">
        <title>Proteiniclasticum marinus sp. nov., isolated from tidal flat sediment.</title>
        <authorList>
            <person name="Namirimu T."/>
            <person name="Yang J.-A."/>
            <person name="Yang S.-H."/>
            <person name="Kim Y.-J."/>
            <person name="Kwon K.K."/>
        </authorList>
    </citation>
    <scope>NUCLEOTIDE SEQUENCE</scope>
    <source>
        <strain evidence="2">SCR006</strain>
    </source>
</reference>
<name>A0A939KH95_9CLOT</name>